<gene>
    <name evidence="2" type="primary">92</name>
    <name evidence="2" type="ORF">PBI_PHANTASTIC_92</name>
</gene>
<sequence length="100" mass="11586">MRIFVLGERRIESHRHDPRNEQYGVTSGERHVGPRERSRVDHHGSDTRNATEGSMPFRSAPLFLPTDLTSHKGMVMNKQQRVYLDGKVYICRGTNIVRVR</sequence>
<dbReference type="EMBL" id="KJ510415">
    <property type="protein sequence ID" value="AHY27155.1"/>
    <property type="molecule type" value="Genomic_DNA"/>
</dbReference>
<feature type="region of interest" description="Disordered" evidence="1">
    <location>
        <begin position="13"/>
        <end position="59"/>
    </location>
</feature>
<dbReference type="RefSeq" id="YP_009032577.1">
    <property type="nucleotide sequence ID" value="NC_024148.1"/>
</dbReference>
<dbReference type="KEGG" id="vg:19488281"/>
<evidence type="ECO:0000256" key="1">
    <source>
        <dbReference type="SAM" id="MobiDB-lite"/>
    </source>
</evidence>
<dbReference type="OrthoDB" id="28881at10239"/>
<dbReference type="GeneID" id="19488281"/>
<evidence type="ECO:0000313" key="2">
    <source>
        <dbReference type="EMBL" id="AHY27155.1"/>
    </source>
</evidence>
<protein>
    <submittedName>
        <fullName evidence="2">Uncharacterized protein</fullName>
    </submittedName>
</protein>
<dbReference type="Proteomes" id="UP000024443">
    <property type="component" value="Segment"/>
</dbReference>
<organism evidence="2 3">
    <name type="scientific">Mycobacterium phage Phantastic</name>
    <dbReference type="NCBI Taxonomy" id="1486426"/>
    <lineage>
        <taxon>Viruses</taxon>
        <taxon>Duplodnaviria</taxon>
        <taxon>Heunggongvirae</taxon>
        <taxon>Uroviricota</taxon>
        <taxon>Caudoviricetes</taxon>
        <taxon>Veracruzvirus</taxon>
        <taxon>Veracruzvirus phantastic</taxon>
    </lineage>
</organism>
<feature type="compositionally biased region" description="Basic and acidic residues" evidence="1">
    <location>
        <begin position="28"/>
        <end position="46"/>
    </location>
</feature>
<name>A0A023W656_9CAUD</name>
<proteinExistence type="predicted"/>
<evidence type="ECO:0000313" key="3">
    <source>
        <dbReference type="Proteomes" id="UP000024443"/>
    </source>
</evidence>
<reference evidence="2 3" key="1">
    <citation type="submission" date="2014-02" db="EMBL/GenBank/DDBJ databases">
        <authorList>
            <person name="Meadows H.N."/>
            <person name="Fisher J.N.B."/>
            <person name="Gardner A.V."/>
            <person name="Merrill B.D."/>
            <person name="Hartmann K.A."/>
            <person name="Bailey M.E."/>
            <person name="Beckstead A.P."/>
            <person name="Deus L.M."/>
            <person name="Earl A.S."/>
            <person name="Easter R.A."/>
            <person name="Gibby P.D."/>
            <person name="Graves K.A."/>
            <person name="Ayer P.A."/>
            <person name="Heiner M.E."/>
            <person name="Herring J.A."/>
            <person name="Jaen A.D."/>
            <person name="Liu J.E."/>
            <person name="Manci A.M."/>
            <person name="Nielsen D.A."/>
            <person name="Paz H.C."/>
            <person name="Sabin N.R."/>
            <person name="Solomon M.B."/>
            <person name="Sutter R.A."/>
            <person name="Wake B.N."/>
            <person name="Willyerd H.J."/>
            <person name="Zimmerman L.J."/>
            <person name="Breakwell D.P."/>
            <person name="Burnett S.H."/>
            <person name="Grose J.H."/>
            <person name="Bradley K.W."/>
            <person name="Clarke D.Q."/>
            <person name="Lewis M.F."/>
            <person name="Barker L.P."/>
            <person name="Bailey C."/>
            <person name="Asai D.J."/>
            <person name="Garber M.L."/>
            <person name="Bowman C.A."/>
            <person name="Russell D.A."/>
            <person name="Pope W.H."/>
            <person name="Jacobs-Sera D."/>
            <person name="Hendrix R.W."/>
            <person name="Hatfull G.F."/>
        </authorList>
    </citation>
    <scope>NUCLEOTIDE SEQUENCE [LARGE SCALE GENOMIC DNA]</scope>
</reference>
<accession>A0A023W656</accession>
<keyword evidence="3" id="KW-1185">Reference proteome</keyword>